<dbReference type="Gene3D" id="2.60.40.3110">
    <property type="match status" value="1"/>
</dbReference>
<feature type="domain" description="PapC N-terminal" evidence="13">
    <location>
        <begin position="41"/>
        <end position="186"/>
    </location>
</feature>
<evidence type="ECO:0000256" key="9">
    <source>
        <dbReference type="ARBA" id="ARBA00023237"/>
    </source>
</evidence>
<dbReference type="GO" id="GO:0009297">
    <property type="term" value="P:pilus assembly"/>
    <property type="evidence" value="ECO:0007669"/>
    <property type="project" value="InterPro"/>
</dbReference>
<dbReference type="Gene3D" id="2.60.40.2070">
    <property type="match status" value="1"/>
</dbReference>
<dbReference type="Gene3D" id="3.10.20.410">
    <property type="match status" value="1"/>
</dbReference>
<keyword evidence="8 10" id="KW-0472">Membrane</keyword>
<keyword evidence="15" id="KW-1185">Reference proteome</keyword>
<evidence type="ECO:0000313" key="15">
    <source>
        <dbReference type="Proteomes" id="UP000182894"/>
    </source>
</evidence>
<evidence type="ECO:0000256" key="4">
    <source>
        <dbReference type="ARBA" id="ARBA00022452"/>
    </source>
</evidence>
<name>A0A1G8N984_9PSED</name>
<evidence type="ECO:0000256" key="10">
    <source>
        <dbReference type="RuleBase" id="RU003884"/>
    </source>
</evidence>
<dbReference type="GO" id="GO:0015473">
    <property type="term" value="F:fimbrial usher porin activity"/>
    <property type="evidence" value="ECO:0007669"/>
    <property type="project" value="InterPro"/>
</dbReference>
<evidence type="ECO:0000259" key="12">
    <source>
        <dbReference type="Pfam" id="PF13953"/>
    </source>
</evidence>
<reference evidence="15" key="1">
    <citation type="submission" date="2016-10" db="EMBL/GenBank/DDBJ databases">
        <authorList>
            <person name="Varghese N."/>
            <person name="Submissions S."/>
        </authorList>
    </citation>
    <scope>NUCLEOTIDE SEQUENCE [LARGE SCALE GENOMIC DNA]</scope>
    <source>
        <strain evidence="15">ATCC 700689</strain>
    </source>
</reference>
<dbReference type="AlphaFoldDB" id="A0A1G8N984"/>
<dbReference type="InterPro" id="IPR043142">
    <property type="entry name" value="PapC-like_C_sf"/>
</dbReference>
<dbReference type="PANTHER" id="PTHR30451">
    <property type="entry name" value="OUTER MEMBRANE USHER PROTEIN"/>
    <property type="match status" value="1"/>
</dbReference>
<protein>
    <submittedName>
        <fullName evidence="14">Outer membrane usher protein</fullName>
    </submittedName>
</protein>
<evidence type="ECO:0000256" key="3">
    <source>
        <dbReference type="ARBA" id="ARBA00022448"/>
    </source>
</evidence>
<evidence type="ECO:0000256" key="5">
    <source>
        <dbReference type="ARBA" id="ARBA00022558"/>
    </source>
</evidence>
<dbReference type="InterPro" id="IPR000015">
    <property type="entry name" value="Fimb_usher"/>
</dbReference>
<evidence type="ECO:0000256" key="6">
    <source>
        <dbReference type="ARBA" id="ARBA00022692"/>
    </source>
</evidence>
<evidence type="ECO:0000256" key="1">
    <source>
        <dbReference type="ARBA" id="ARBA00004571"/>
    </source>
</evidence>
<keyword evidence="7" id="KW-0732">Signal</keyword>
<dbReference type="InterPro" id="IPR025885">
    <property type="entry name" value="PapC_N"/>
</dbReference>
<dbReference type="Proteomes" id="UP000182894">
    <property type="component" value="Unassembled WGS sequence"/>
</dbReference>
<dbReference type="InterPro" id="IPR037224">
    <property type="entry name" value="PapC_N_sf"/>
</dbReference>
<dbReference type="Pfam" id="PF13953">
    <property type="entry name" value="PapC_C"/>
    <property type="match status" value="1"/>
</dbReference>
<evidence type="ECO:0000313" key="14">
    <source>
        <dbReference type="EMBL" id="SDI76636.1"/>
    </source>
</evidence>
<comment type="similarity">
    <text evidence="2 10">Belongs to the fimbrial export usher family.</text>
</comment>
<dbReference type="STRING" id="89065.SAMN05216605_1175"/>
<evidence type="ECO:0000256" key="2">
    <source>
        <dbReference type="ARBA" id="ARBA00008064"/>
    </source>
</evidence>
<keyword evidence="4" id="KW-1134">Transmembrane beta strand</keyword>
<keyword evidence="6 10" id="KW-0812">Transmembrane</keyword>
<dbReference type="GO" id="GO:0009279">
    <property type="term" value="C:cell outer membrane"/>
    <property type="evidence" value="ECO:0007669"/>
    <property type="project" value="UniProtKB-SubCell"/>
</dbReference>
<dbReference type="Pfam" id="PF00577">
    <property type="entry name" value="Usher"/>
    <property type="match status" value="1"/>
</dbReference>
<keyword evidence="3 10" id="KW-0813">Transport</keyword>
<comment type="subcellular location">
    <subcellularLocation>
        <location evidence="1 10">Cell outer membrane</location>
        <topology evidence="1 10">Multi-pass membrane protein</topology>
    </subcellularLocation>
</comment>
<dbReference type="SUPFAM" id="SSF141729">
    <property type="entry name" value="FimD N-terminal domain-like"/>
    <property type="match status" value="1"/>
</dbReference>
<evidence type="ECO:0000256" key="7">
    <source>
        <dbReference type="ARBA" id="ARBA00022729"/>
    </source>
</evidence>
<proteinExistence type="inferred from homology"/>
<keyword evidence="5 10" id="KW-1029">Fimbrium biogenesis</keyword>
<evidence type="ECO:0000256" key="11">
    <source>
        <dbReference type="SAM" id="MobiDB-lite"/>
    </source>
</evidence>
<dbReference type="PROSITE" id="PS01151">
    <property type="entry name" value="FIMBRIAL_USHER"/>
    <property type="match status" value="1"/>
</dbReference>
<dbReference type="FunFam" id="2.60.40.3110:FF:000001">
    <property type="entry name" value="Putative fimbrial outer membrane usher"/>
    <property type="match status" value="1"/>
</dbReference>
<dbReference type="InterPro" id="IPR042186">
    <property type="entry name" value="FimD_plug_dom"/>
</dbReference>
<gene>
    <name evidence="14" type="ORF">SAMN05216605_1175</name>
</gene>
<dbReference type="RefSeq" id="WP_074757126.1">
    <property type="nucleotide sequence ID" value="NZ_FNCO01000017.1"/>
</dbReference>
<feature type="region of interest" description="Disordered" evidence="11">
    <location>
        <begin position="840"/>
        <end position="860"/>
    </location>
</feature>
<evidence type="ECO:0000259" key="13">
    <source>
        <dbReference type="Pfam" id="PF13954"/>
    </source>
</evidence>
<dbReference type="InterPro" id="IPR018030">
    <property type="entry name" value="Fimbrial_membr_usher_CS"/>
</dbReference>
<dbReference type="EMBL" id="FNCO01000017">
    <property type="protein sequence ID" value="SDI76636.1"/>
    <property type="molecule type" value="Genomic_DNA"/>
</dbReference>
<feature type="domain" description="PapC-like C-terminal" evidence="12">
    <location>
        <begin position="756"/>
        <end position="815"/>
    </location>
</feature>
<accession>A0A1G8N984</accession>
<sequence length="860" mass="93186">MPPFFRRLRQPGKPSRLHCVMIMGSGLSLPLESSAATEPLEFQSSFMRQLGDGQDGALALRSLANEDALAPGRYQVSISVNQQFFDHRDLDFATDNAERLTPCLSRPLLEEMGVKLDALGADEALQETCIDLPQVIPGATIDFEGSRLKLNISIPQIAMRRDAAGYVDPSRWDQGINAAFINYQASAQQSRSDFNGRAQSGDLYLTSGVNVGGWRLRSNHSLRQDSRGARDWNSAYTYAQHDLPGRLGQFTLGQTFTPGDVFRSLPIQGVSLQSDMGMLPDSMQGYAPVIRGVAQTRAKVEILQNGYPIYSTYVSPGPYEIDDLNVAGGSGELEIVVTEADGRIQRFTQPYATLGNLLREGVWRYSASVGRYNDPTGRHNPVFWQGTAAKGLAGGATLYGGLLGNAFYTASNLGVGQSLGAFGALSFDVTRSSTDLDTQGTGKVQGSSYALKYGKSFETRTNLRFAGYRYSTEGYRDFDEAIRQRNQDSRYQGHRRSRLEAAIYQNIGSTSALNLTLSQENYWGTSQERRQFQFGFNTQHHGISYNLYASKSLTDRGYDDRQIGLSISMPLGSNRHGTTATFDLLENDKALSQRASLSGRAMDNRLSYRAGMANSETQDKTASLSVGYQAPFGSVGGGVTHASHYSQASVNASGALLLHGDGLEAGPYIGETAALIEVPGVADVGVLNAGQVRTNERGYAVVPYMRPYRVNRVVLNTDELGPDVEIENGVTHLVPRRGAVVKTTFAAQVVKRLVATFHDSTGSPLPFGALVVDADGQTLGVVGQAGQAVLNVGQGNQRLVVKWGDASAQQCAFEVDAQSLPEQQGYRLQTLTCAPTDAAEPYPSLSGATEHVRPSLLELD</sequence>
<keyword evidence="9 10" id="KW-0998">Cell outer membrane</keyword>
<organism evidence="14 15">
    <name type="scientific">Pseudomonas abietaniphila</name>
    <dbReference type="NCBI Taxonomy" id="89065"/>
    <lineage>
        <taxon>Bacteria</taxon>
        <taxon>Pseudomonadati</taxon>
        <taxon>Pseudomonadota</taxon>
        <taxon>Gammaproteobacteria</taxon>
        <taxon>Pseudomonadales</taxon>
        <taxon>Pseudomonadaceae</taxon>
        <taxon>Pseudomonas</taxon>
    </lineage>
</organism>
<evidence type="ECO:0000256" key="8">
    <source>
        <dbReference type="ARBA" id="ARBA00023136"/>
    </source>
</evidence>
<dbReference type="InterPro" id="IPR025949">
    <property type="entry name" value="PapC-like_C"/>
</dbReference>
<dbReference type="Gene3D" id="2.60.40.2610">
    <property type="entry name" value="Outer membrane usher protein FimD, plug domain"/>
    <property type="match status" value="1"/>
</dbReference>
<dbReference type="Pfam" id="PF13954">
    <property type="entry name" value="PapC_N"/>
    <property type="match status" value="1"/>
</dbReference>
<dbReference type="OrthoDB" id="6554712at2"/>
<dbReference type="PANTHER" id="PTHR30451:SF21">
    <property type="entry name" value="FIMBRIAL USHER DOMAIN-CONTAINING PROTEIN YDET-RELATED"/>
    <property type="match status" value="1"/>
</dbReference>